<evidence type="ECO:0000256" key="2">
    <source>
        <dbReference type="ARBA" id="ARBA00022989"/>
    </source>
</evidence>
<organism evidence="5 6">
    <name type="scientific">Rehaibacterium terrae</name>
    <dbReference type="NCBI Taxonomy" id="1341696"/>
    <lineage>
        <taxon>Bacteria</taxon>
        <taxon>Pseudomonadati</taxon>
        <taxon>Pseudomonadota</taxon>
        <taxon>Gammaproteobacteria</taxon>
        <taxon>Lysobacterales</taxon>
        <taxon>Lysobacteraceae</taxon>
        <taxon>Rehaibacterium</taxon>
    </lineage>
</organism>
<dbReference type="CDD" id="cd17477">
    <property type="entry name" value="MFS_YcaD_like"/>
    <property type="match status" value="1"/>
</dbReference>
<evidence type="ECO:0000256" key="3">
    <source>
        <dbReference type="ARBA" id="ARBA00023136"/>
    </source>
</evidence>
<protein>
    <submittedName>
        <fullName evidence="5">MFS family permease</fullName>
    </submittedName>
</protein>
<feature type="transmembrane region" description="Helical" evidence="4">
    <location>
        <begin position="329"/>
        <end position="349"/>
    </location>
</feature>
<comment type="caution">
    <text evidence="5">The sequence shown here is derived from an EMBL/GenBank/DDBJ whole genome shotgun (WGS) entry which is preliminary data.</text>
</comment>
<dbReference type="GO" id="GO:0022857">
    <property type="term" value="F:transmembrane transporter activity"/>
    <property type="evidence" value="ECO:0007669"/>
    <property type="project" value="InterPro"/>
</dbReference>
<gene>
    <name evidence="5" type="ORF">HNQ58_000099</name>
</gene>
<name>A0A7W7XX04_9GAMM</name>
<evidence type="ECO:0000313" key="5">
    <source>
        <dbReference type="EMBL" id="MBB5014228.1"/>
    </source>
</evidence>
<evidence type="ECO:0000256" key="1">
    <source>
        <dbReference type="ARBA" id="ARBA00022692"/>
    </source>
</evidence>
<feature type="transmembrane region" description="Helical" evidence="4">
    <location>
        <begin position="132"/>
        <end position="153"/>
    </location>
</feature>
<proteinExistence type="predicted"/>
<feature type="transmembrane region" description="Helical" evidence="4">
    <location>
        <begin position="41"/>
        <end position="62"/>
    </location>
</feature>
<feature type="transmembrane region" description="Helical" evidence="4">
    <location>
        <begin position="290"/>
        <end position="308"/>
    </location>
</feature>
<feature type="transmembrane region" description="Helical" evidence="4">
    <location>
        <begin position="159"/>
        <end position="182"/>
    </location>
</feature>
<evidence type="ECO:0000256" key="4">
    <source>
        <dbReference type="SAM" id="Phobius"/>
    </source>
</evidence>
<dbReference type="InterPro" id="IPR036259">
    <property type="entry name" value="MFS_trans_sf"/>
</dbReference>
<sequence>MKASALASVSALLTGMAILLAGSGMVGTLLGLRAHLEGFSDFAVGVVMSAFFLGYVAGAFVCPPLIRRVGHIRAFAAMASLSAAVSLLYGLAVDPVAWWLLRLVNGIALVGLYMVVESWLGAQVEEGRGQVFAVYMMASLLALAAGQGLVLVYGPGELASFALVAVLFSLGLIPIAMTRAVAPTPVQTPHLSLGRLYRAVPTGVLGAGFSGMVTGAFWGLAAVYAAGRGLDDGGVAAFIAATILGGALLQWPIGRLSDHRDRRRVLLVVALLAALAALAMLSLGDAAPRALLLAGAVYGGLSFSLYGLSVAQTHDRLQRVEALQATQGLLLVNGIGATLGPLLAGAAMQRLGDDGFPLSMVVLLLLLAGFLAHRIRVGAAVPEAEQVDFVPVTRTSPVAVELDPRLAPGPDGRQMDER</sequence>
<reference evidence="5 6" key="1">
    <citation type="submission" date="2020-08" db="EMBL/GenBank/DDBJ databases">
        <title>Genomic Encyclopedia of Type Strains, Phase IV (KMG-IV): sequencing the most valuable type-strain genomes for metagenomic binning, comparative biology and taxonomic classification.</title>
        <authorList>
            <person name="Goeker M."/>
        </authorList>
    </citation>
    <scope>NUCLEOTIDE SEQUENCE [LARGE SCALE GENOMIC DNA]</scope>
    <source>
        <strain evidence="5 6">DSM 25897</strain>
    </source>
</reference>
<keyword evidence="1 4" id="KW-0812">Transmembrane</keyword>
<keyword evidence="6" id="KW-1185">Reference proteome</keyword>
<dbReference type="AlphaFoldDB" id="A0A7W7XX04"/>
<dbReference type="EMBL" id="JACHHX010000001">
    <property type="protein sequence ID" value="MBB5014228.1"/>
    <property type="molecule type" value="Genomic_DNA"/>
</dbReference>
<dbReference type="Proteomes" id="UP000519004">
    <property type="component" value="Unassembled WGS sequence"/>
</dbReference>
<feature type="transmembrane region" description="Helical" evidence="4">
    <location>
        <begin position="265"/>
        <end position="284"/>
    </location>
</feature>
<feature type="transmembrane region" description="Helical" evidence="4">
    <location>
        <begin position="74"/>
        <end position="93"/>
    </location>
</feature>
<dbReference type="Gene3D" id="1.20.1250.20">
    <property type="entry name" value="MFS general substrate transporter like domains"/>
    <property type="match status" value="2"/>
</dbReference>
<keyword evidence="2 4" id="KW-1133">Transmembrane helix</keyword>
<dbReference type="GO" id="GO:0005886">
    <property type="term" value="C:plasma membrane"/>
    <property type="evidence" value="ECO:0007669"/>
    <property type="project" value="TreeGrafter"/>
</dbReference>
<dbReference type="Pfam" id="PF07690">
    <property type="entry name" value="MFS_1"/>
    <property type="match status" value="1"/>
</dbReference>
<dbReference type="PANTHER" id="PTHR23521">
    <property type="entry name" value="TRANSPORTER MFS SUPERFAMILY"/>
    <property type="match status" value="1"/>
</dbReference>
<feature type="transmembrane region" description="Helical" evidence="4">
    <location>
        <begin position="355"/>
        <end position="372"/>
    </location>
</feature>
<dbReference type="InterPro" id="IPR047200">
    <property type="entry name" value="MFS_YcaD-like"/>
</dbReference>
<feature type="transmembrane region" description="Helical" evidence="4">
    <location>
        <begin position="233"/>
        <end position="253"/>
    </location>
</feature>
<evidence type="ECO:0000313" key="6">
    <source>
        <dbReference type="Proteomes" id="UP000519004"/>
    </source>
</evidence>
<keyword evidence="3 4" id="KW-0472">Membrane</keyword>
<accession>A0A7W7XX04</accession>
<feature type="transmembrane region" description="Helical" evidence="4">
    <location>
        <begin position="203"/>
        <end position="227"/>
    </location>
</feature>
<feature type="transmembrane region" description="Helical" evidence="4">
    <location>
        <begin position="99"/>
        <end position="120"/>
    </location>
</feature>
<dbReference type="PANTHER" id="PTHR23521:SF3">
    <property type="entry name" value="MFS TRANSPORTER"/>
    <property type="match status" value="1"/>
</dbReference>
<dbReference type="RefSeq" id="WP_221301092.1">
    <property type="nucleotide sequence ID" value="NZ_JACHHX010000001.1"/>
</dbReference>
<dbReference type="InterPro" id="IPR011701">
    <property type="entry name" value="MFS"/>
</dbReference>
<dbReference type="SUPFAM" id="SSF103473">
    <property type="entry name" value="MFS general substrate transporter"/>
    <property type="match status" value="1"/>
</dbReference>